<keyword evidence="4" id="KW-1185">Reference proteome</keyword>
<dbReference type="EnsemblMetazoa" id="PHUM229700-RA">
    <property type="protein sequence ID" value="PHUM229700-PA"/>
    <property type="gene ID" value="PHUM229700"/>
</dbReference>
<reference evidence="2" key="2">
    <citation type="submission" date="2007-04" db="EMBL/GenBank/DDBJ databases">
        <title>The genome of the human body louse.</title>
        <authorList>
            <consortium name="The Human Body Louse Genome Consortium"/>
            <person name="Kirkness E."/>
            <person name="Walenz B."/>
            <person name="Hass B."/>
            <person name="Bruggner R."/>
            <person name="Strausberg R."/>
        </authorList>
    </citation>
    <scope>NUCLEOTIDE SEQUENCE</scope>
    <source>
        <strain evidence="2">USDA</strain>
    </source>
</reference>
<sequence length="563" mass="65326">MFPPNLKKNIREIDRQITLLESECKNMEPEQNESLSTVVLSKVAIRELPSKPFITGPILEQFKKTNFNIHDTDRVMMMIDDGNDNDTNVTIDEKQNLKRSEKITCTKQARKTEEENFPIIFNSSTPKKIFHKEVLLADTEEDELKSDCLELKKKTINEIPPMEHLSVKTNRFRSARTKRKSQDEIPIDISVSKGIQEKKIQCMIGKEEKEKYDFLINLNDSIKNLNLLIEEFKKKSLQDDKENEVLNEMQNTLTKLNKIKSSTTLNCPINYLLNENGGFLIDNNDSDGKKVLLSVKKYCEQLTEEKTFLSEELTIKNRTIASMKNKEKEYLSLISSLKFSLEKAKEQAEDCNRCKKELNLVKTKLNEEGKIIEALQRSHDKMQDLVENYVLENDKLRTQLKITKLETQKYNVLLSSKEEEIKKYKFEMGSFQRQICEQLSLLRSKASENQVENALKTFADQAGLLSQTENESGQTNTNEYSDRISFTTSKTSLESIWSRGVKKSKNINSVVNVQNQDGGNDNFNDCEYTSCKSDDSDRDEIKLDENDYRRTIYKELFDHHQLK</sequence>
<dbReference type="EMBL" id="AAZO01002670">
    <property type="status" value="NOT_ANNOTATED_CDS"/>
    <property type="molecule type" value="Genomic_DNA"/>
</dbReference>
<dbReference type="KEGG" id="phu:Phum_PHUM229700"/>
<dbReference type="GeneID" id="8229886"/>
<evidence type="ECO:0000313" key="2">
    <source>
        <dbReference type="EMBL" id="EEB13234.1"/>
    </source>
</evidence>
<organism>
    <name type="scientific">Pediculus humanus subsp. corporis</name>
    <name type="common">Body louse</name>
    <dbReference type="NCBI Taxonomy" id="121224"/>
    <lineage>
        <taxon>Eukaryota</taxon>
        <taxon>Metazoa</taxon>
        <taxon>Ecdysozoa</taxon>
        <taxon>Arthropoda</taxon>
        <taxon>Hexapoda</taxon>
        <taxon>Insecta</taxon>
        <taxon>Pterygota</taxon>
        <taxon>Neoptera</taxon>
        <taxon>Paraneoptera</taxon>
        <taxon>Psocodea</taxon>
        <taxon>Troctomorpha</taxon>
        <taxon>Phthiraptera</taxon>
        <taxon>Anoplura</taxon>
        <taxon>Pediculidae</taxon>
        <taxon>Pediculus</taxon>
    </lineage>
</organism>
<dbReference type="HOGENOM" id="CLU_484234_0_0_1"/>
<dbReference type="RefSeq" id="XP_002425972.1">
    <property type="nucleotide sequence ID" value="XM_002425927.1"/>
</dbReference>
<dbReference type="OrthoDB" id="8193820at2759"/>
<protein>
    <submittedName>
        <fullName evidence="2 3">Paramyosin, long form, putative</fullName>
    </submittedName>
</protein>
<reference evidence="2" key="1">
    <citation type="submission" date="2007-04" db="EMBL/GenBank/DDBJ databases">
        <title>Annotation of Pediculus humanus corporis strain USDA.</title>
        <authorList>
            <person name="Kirkness E."/>
            <person name="Hannick L."/>
            <person name="Hass B."/>
            <person name="Bruggner R."/>
            <person name="Lawson D."/>
            <person name="Bidwell S."/>
            <person name="Joardar V."/>
            <person name="Caler E."/>
            <person name="Walenz B."/>
            <person name="Inman J."/>
            <person name="Schobel S."/>
            <person name="Galinsky K."/>
            <person name="Amedeo P."/>
            <person name="Strausberg R."/>
        </authorList>
    </citation>
    <scope>NUCLEOTIDE SEQUENCE</scope>
    <source>
        <strain evidence="2">USDA</strain>
    </source>
</reference>
<keyword evidence="1" id="KW-0175">Coiled coil</keyword>
<dbReference type="CTD" id="8229886"/>
<reference evidence="3" key="3">
    <citation type="submission" date="2020-05" db="UniProtKB">
        <authorList>
            <consortium name="EnsemblMetazoa"/>
        </authorList>
    </citation>
    <scope>IDENTIFICATION</scope>
    <source>
        <strain evidence="3">USDA</strain>
    </source>
</reference>
<dbReference type="eggNOG" id="ENOG502SY3F">
    <property type="taxonomic scope" value="Eukaryota"/>
</dbReference>
<gene>
    <name evidence="3" type="primary">8229886</name>
    <name evidence="2" type="ORF">Phum_PHUM229700</name>
</gene>
<evidence type="ECO:0000256" key="1">
    <source>
        <dbReference type="SAM" id="Coils"/>
    </source>
</evidence>
<evidence type="ECO:0000313" key="3">
    <source>
        <dbReference type="EnsemblMetazoa" id="PHUM229700-PA"/>
    </source>
</evidence>
<dbReference type="Proteomes" id="UP000009046">
    <property type="component" value="Unassembled WGS sequence"/>
</dbReference>
<accession>E0VIM8</accession>
<proteinExistence type="predicted"/>
<feature type="coiled-coil region" evidence="1">
    <location>
        <begin position="341"/>
        <end position="406"/>
    </location>
</feature>
<evidence type="ECO:0000313" key="4">
    <source>
        <dbReference type="Proteomes" id="UP000009046"/>
    </source>
</evidence>
<dbReference type="InParanoid" id="E0VIM8"/>
<name>E0VIM8_PEDHC</name>
<dbReference type="VEuPathDB" id="VectorBase:PHUM229700"/>
<dbReference type="EMBL" id="DS235201">
    <property type="protein sequence ID" value="EEB13234.1"/>
    <property type="molecule type" value="Genomic_DNA"/>
</dbReference>
<dbReference type="AlphaFoldDB" id="E0VIM8"/>